<dbReference type="SUPFAM" id="SSF56112">
    <property type="entry name" value="Protein kinase-like (PK-like)"/>
    <property type="match status" value="1"/>
</dbReference>
<dbReference type="Proteomes" id="UP000266673">
    <property type="component" value="Unassembled WGS sequence"/>
</dbReference>
<dbReference type="GO" id="GO:0043657">
    <property type="term" value="C:host cell"/>
    <property type="evidence" value="ECO:0007669"/>
    <property type="project" value="UniProtKB-SubCell"/>
</dbReference>
<dbReference type="GO" id="GO:0005576">
    <property type="term" value="C:extracellular region"/>
    <property type="evidence" value="ECO:0007669"/>
    <property type="project" value="UniProtKB-SubCell"/>
</dbReference>
<evidence type="ECO:0000313" key="6">
    <source>
        <dbReference type="Proteomes" id="UP000266673"/>
    </source>
</evidence>
<dbReference type="EMBL" id="QKWP01002910">
    <property type="protein sequence ID" value="RIB01848.1"/>
    <property type="molecule type" value="Genomic_DNA"/>
</dbReference>
<organism evidence="5 6">
    <name type="scientific">Gigaspora rosea</name>
    <dbReference type="NCBI Taxonomy" id="44941"/>
    <lineage>
        <taxon>Eukaryota</taxon>
        <taxon>Fungi</taxon>
        <taxon>Fungi incertae sedis</taxon>
        <taxon>Mucoromycota</taxon>
        <taxon>Glomeromycotina</taxon>
        <taxon>Glomeromycetes</taxon>
        <taxon>Diversisporales</taxon>
        <taxon>Gigasporaceae</taxon>
        <taxon>Gigaspora</taxon>
    </lineage>
</organism>
<evidence type="ECO:0000256" key="2">
    <source>
        <dbReference type="ARBA" id="ARBA00004613"/>
    </source>
</evidence>
<evidence type="ECO:0000259" key="4">
    <source>
        <dbReference type="Pfam" id="PF20147"/>
    </source>
</evidence>
<evidence type="ECO:0000256" key="1">
    <source>
        <dbReference type="ARBA" id="ARBA00004340"/>
    </source>
</evidence>
<dbReference type="InterPro" id="IPR011009">
    <property type="entry name" value="Kinase-like_dom_sf"/>
</dbReference>
<gene>
    <name evidence="5" type="ORF">C2G38_2255950</name>
</gene>
<dbReference type="Gene3D" id="1.10.510.10">
    <property type="entry name" value="Transferase(Phosphotransferase) domain 1"/>
    <property type="match status" value="1"/>
</dbReference>
<keyword evidence="3" id="KW-0964">Secreted</keyword>
<comment type="caution">
    <text evidence="5">The sequence shown here is derived from an EMBL/GenBank/DDBJ whole genome shotgun (WGS) entry which is preliminary data.</text>
</comment>
<comment type="subcellular location">
    <subcellularLocation>
        <location evidence="1">Host cell</location>
    </subcellularLocation>
    <subcellularLocation>
        <location evidence="2">Secreted</location>
    </subcellularLocation>
</comment>
<dbReference type="AlphaFoldDB" id="A0A397TY44"/>
<dbReference type="OrthoDB" id="4062651at2759"/>
<protein>
    <recommendedName>
        <fullName evidence="4">Crinkler effector protein N-terminal domain-containing protein</fullName>
    </recommendedName>
</protein>
<evidence type="ECO:0000256" key="3">
    <source>
        <dbReference type="ARBA" id="ARBA00022525"/>
    </source>
</evidence>
<evidence type="ECO:0000313" key="5">
    <source>
        <dbReference type="EMBL" id="RIB01848.1"/>
    </source>
</evidence>
<accession>A0A397TY44</accession>
<proteinExistence type="predicted"/>
<keyword evidence="6" id="KW-1185">Reference proteome</keyword>
<dbReference type="Pfam" id="PF20147">
    <property type="entry name" value="Crinkler"/>
    <property type="match status" value="1"/>
</dbReference>
<sequence length="567" mass="64718">MPVAILGTQTILWCFDVRSNSKFKVVIGDGNDIDDLKEAIKEKRRPRYDAFASDELKLWRVNTDQVISENLLNDELKDTAKIIGETFRGVKGGNIRVVVSAPDTGKIRARSFSPESDINAKRLKREKEYNDTVARGLEANSPSVGSKPPEFFRSQRSCPILNGRPFENTGPPITLYHIIFSQFLGDLNNANIEIPSDFLLWIDDLIYAATDSYVEEEERNQKMRIMFSDKLGTLSVIEYGQGRMKCKSDGVFTSTTNIDLITAYLGIFEGKNEIGTGGSDPTIQGAIYFRDYWSQLTKSENAAALRPSSSPSLARGVVVQPLTDFIPLTINLRIAEQVNRIARLFYALLVAFHRLQYFYQNLSLDPSDQRFFPYIREFPSNDGRVPFTYISELSDDYTRTIWKAKTDDNRMIVVKFASKYNFEAHNICATQEYAPKLLYYSNDEEAKTLGGLKMVIMEYVDSTSLDRKHEINSVFWETIFNDVEAAIQLLHNNNFVFADLRAPNILIINTTQHAMLIDFDWCGKHDVDKYPPSMNKNLSWPSGAKPCALLKKEHDIHWLNLLRDMFK</sequence>
<feature type="domain" description="Crinkler effector protein N-terminal" evidence="4">
    <location>
        <begin position="12"/>
        <end position="78"/>
    </location>
</feature>
<name>A0A397TY44_9GLOM</name>
<reference evidence="5 6" key="1">
    <citation type="submission" date="2018-06" db="EMBL/GenBank/DDBJ databases">
        <title>Comparative genomics reveals the genomic features of Rhizophagus irregularis, R. cerebriforme, R. diaphanum and Gigaspora rosea, and their symbiotic lifestyle signature.</title>
        <authorList>
            <person name="Morin E."/>
            <person name="San Clemente H."/>
            <person name="Chen E.C.H."/>
            <person name="De La Providencia I."/>
            <person name="Hainaut M."/>
            <person name="Kuo A."/>
            <person name="Kohler A."/>
            <person name="Murat C."/>
            <person name="Tang N."/>
            <person name="Roy S."/>
            <person name="Loubradou J."/>
            <person name="Henrissat B."/>
            <person name="Grigoriev I.V."/>
            <person name="Corradi N."/>
            <person name="Roux C."/>
            <person name="Martin F.M."/>
        </authorList>
    </citation>
    <scope>NUCLEOTIDE SEQUENCE [LARGE SCALE GENOMIC DNA]</scope>
    <source>
        <strain evidence="5 6">DAOM 194757</strain>
    </source>
</reference>
<dbReference type="InterPro" id="IPR045379">
    <property type="entry name" value="Crinkler_N"/>
</dbReference>